<keyword evidence="1" id="KW-0732">Signal</keyword>
<proteinExistence type="predicted"/>
<dbReference type="Proteomes" id="UP001142175">
    <property type="component" value="Unassembled WGS sequence"/>
</dbReference>
<keyword evidence="3" id="KW-1185">Reference proteome</keyword>
<dbReference type="NCBIfam" id="TIGR03519">
    <property type="entry name" value="T9SS_PorP_fam"/>
    <property type="match status" value="1"/>
</dbReference>
<comment type="caution">
    <text evidence="2">The sequence shown here is derived from an EMBL/GenBank/DDBJ whole genome shotgun (WGS) entry which is preliminary data.</text>
</comment>
<gene>
    <name evidence="2" type="ORF">NU887_20185</name>
</gene>
<dbReference type="Pfam" id="PF11751">
    <property type="entry name" value="PorP_SprF"/>
    <property type="match status" value="1"/>
</dbReference>
<feature type="chain" id="PRO_5040754622" evidence="1">
    <location>
        <begin position="25"/>
        <end position="325"/>
    </location>
</feature>
<dbReference type="RefSeq" id="WP_258425202.1">
    <property type="nucleotide sequence ID" value="NZ_JANSUY010000029.1"/>
</dbReference>
<evidence type="ECO:0000256" key="1">
    <source>
        <dbReference type="SAM" id="SignalP"/>
    </source>
</evidence>
<protein>
    <submittedName>
        <fullName evidence="2">Type IX secretion system membrane protein PorP/SprF</fullName>
    </submittedName>
</protein>
<sequence>MKTTFRLLAIILLVSSLNFSESTAQQLPQFSQYIFNGLHINPAYAGYKNEGYVQSTYRSQWVGFEGAPQTFTLTADFSANEGMMGFGATILSDKIGPTKTTSAMLTYAYRIQTGRESFFGLGASAGIGQYSINGDMLKALHDNDPEIPTGTINMMTPNANLGLFFHNNKFYAGLSAYNLIGKGSLEKEDIALAYHDIHFYLTAGALLDVSQNVKFKPSFLVKQVKGSPTTYDLNGMMLFMDRLWLGASYRSNLNIMSENPEAGSLSKRNAVAFIGEIFATPNLRIGYAYDQNLNVLQNMRANSHEISVGYYLSARKVTMKNPRWF</sequence>
<name>A0A9X2P728_9BACT</name>
<accession>A0A9X2P728</accession>
<reference evidence="2" key="1">
    <citation type="submission" date="2022-08" db="EMBL/GenBank/DDBJ databases">
        <authorList>
            <person name="Zhang D."/>
        </authorList>
    </citation>
    <scope>NUCLEOTIDE SEQUENCE</scope>
    <source>
        <strain evidence="2">XJ19-11</strain>
    </source>
</reference>
<dbReference type="InterPro" id="IPR019861">
    <property type="entry name" value="PorP/SprF_Bacteroidetes"/>
</dbReference>
<dbReference type="AlphaFoldDB" id="A0A9X2P728"/>
<evidence type="ECO:0000313" key="2">
    <source>
        <dbReference type="EMBL" id="MCR9017366.1"/>
    </source>
</evidence>
<organism evidence="2 3">
    <name type="scientific">Aquiflexum gelatinilyticum</name>
    <dbReference type="NCBI Taxonomy" id="2961943"/>
    <lineage>
        <taxon>Bacteria</taxon>
        <taxon>Pseudomonadati</taxon>
        <taxon>Bacteroidota</taxon>
        <taxon>Cytophagia</taxon>
        <taxon>Cytophagales</taxon>
        <taxon>Cyclobacteriaceae</taxon>
        <taxon>Aquiflexum</taxon>
    </lineage>
</organism>
<feature type="signal peptide" evidence="1">
    <location>
        <begin position="1"/>
        <end position="24"/>
    </location>
</feature>
<dbReference type="EMBL" id="JANSUY010000029">
    <property type="protein sequence ID" value="MCR9017366.1"/>
    <property type="molecule type" value="Genomic_DNA"/>
</dbReference>
<evidence type="ECO:0000313" key="3">
    <source>
        <dbReference type="Proteomes" id="UP001142175"/>
    </source>
</evidence>